<accession>A0A381U9T9</accession>
<proteinExistence type="predicted"/>
<name>A0A381U9T9_9ZZZZ</name>
<dbReference type="EMBL" id="UINC01006010">
    <property type="protein sequence ID" value="SVA24929.1"/>
    <property type="molecule type" value="Genomic_DNA"/>
</dbReference>
<reference evidence="2" key="1">
    <citation type="submission" date="2018-05" db="EMBL/GenBank/DDBJ databases">
        <authorList>
            <person name="Lanie J.A."/>
            <person name="Ng W.-L."/>
            <person name="Kazmierczak K.M."/>
            <person name="Andrzejewski T.M."/>
            <person name="Davidsen T.M."/>
            <person name="Wayne K.J."/>
            <person name="Tettelin H."/>
            <person name="Glass J.I."/>
            <person name="Rusch D."/>
            <person name="Podicherti R."/>
            <person name="Tsui H.-C.T."/>
            <person name="Winkler M.E."/>
        </authorList>
    </citation>
    <scope>NUCLEOTIDE SEQUENCE</scope>
</reference>
<gene>
    <name evidence="2" type="ORF">METZ01_LOCUS77783</name>
</gene>
<sequence length="48" mass="5407">MPPGTHKQTSVTSSFQNIPNRQYVDDVPKHPHLICGHVRHTYPGGNRT</sequence>
<organism evidence="2">
    <name type="scientific">marine metagenome</name>
    <dbReference type="NCBI Taxonomy" id="408172"/>
    <lineage>
        <taxon>unclassified sequences</taxon>
        <taxon>metagenomes</taxon>
        <taxon>ecological metagenomes</taxon>
    </lineage>
</organism>
<feature type="compositionally biased region" description="Polar residues" evidence="1">
    <location>
        <begin position="1"/>
        <end position="20"/>
    </location>
</feature>
<evidence type="ECO:0000313" key="2">
    <source>
        <dbReference type="EMBL" id="SVA24929.1"/>
    </source>
</evidence>
<feature type="region of interest" description="Disordered" evidence="1">
    <location>
        <begin position="1"/>
        <end position="26"/>
    </location>
</feature>
<protein>
    <submittedName>
        <fullName evidence="2">Uncharacterized protein</fullName>
    </submittedName>
</protein>
<evidence type="ECO:0000256" key="1">
    <source>
        <dbReference type="SAM" id="MobiDB-lite"/>
    </source>
</evidence>
<dbReference type="AlphaFoldDB" id="A0A381U9T9"/>